<feature type="compositionally biased region" description="Low complexity" evidence="14">
    <location>
        <begin position="978"/>
        <end position="1005"/>
    </location>
</feature>
<feature type="domain" description="C2H2-type" evidence="15">
    <location>
        <begin position="916"/>
        <end position="943"/>
    </location>
</feature>
<keyword evidence="12" id="KW-0539">Nucleus</keyword>
<keyword evidence="10" id="KW-0238">DNA-binding</keyword>
<feature type="compositionally biased region" description="Polar residues" evidence="14">
    <location>
        <begin position="500"/>
        <end position="509"/>
    </location>
</feature>
<dbReference type="GO" id="GO:0005634">
    <property type="term" value="C:nucleus"/>
    <property type="evidence" value="ECO:0007669"/>
    <property type="project" value="UniProtKB-SubCell"/>
</dbReference>
<name>A0A6I8U7I6_AEDAE</name>
<evidence type="ECO:0000256" key="4">
    <source>
        <dbReference type="ARBA" id="ARBA00022490"/>
    </source>
</evidence>
<dbReference type="FunCoup" id="A0A6I8U7I6">
    <property type="interactions" value="1"/>
</dbReference>
<feature type="compositionally biased region" description="Low complexity" evidence="14">
    <location>
        <begin position="204"/>
        <end position="243"/>
    </location>
</feature>
<feature type="domain" description="C2H2-type" evidence="15">
    <location>
        <begin position="944"/>
        <end position="971"/>
    </location>
</feature>
<evidence type="ECO:0000256" key="10">
    <source>
        <dbReference type="ARBA" id="ARBA00023125"/>
    </source>
</evidence>
<keyword evidence="6" id="KW-0677">Repeat</keyword>
<dbReference type="EnsemblMetazoa" id="AAEL024560-RB">
    <property type="protein sequence ID" value="AAEL024560-PB"/>
    <property type="gene ID" value="AAEL024560"/>
</dbReference>
<feature type="compositionally biased region" description="Low complexity" evidence="14">
    <location>
        <begin position="590"/>
        <end position="599"/>
    </location>
</feature>
<evidence type="ECO:0000256" key="7">
    <source>
        <dbReference type="ARBA" id="ARBA00022771"/>
    </source>
</evidence>
<comment type="subcellular location">
    <subcellularLocation>
        <location evidence="2">Cytoplasm</location>
    </subcellularLocation>
    <subcellularLocation>
        <location evidence="1">Nucleus</location>
    </subcellularLocation>
</comment>
<dbReference type="GO" id="GO:0003677">
    <property type="term" value="F:DNA binding"/>
    <property type="evidence" value="ECO:0007669"/>
    <property type="project" value="UniProtKB-KW"/>
</dbReference>
<dbReference type="Pfam" id="PF00096">
    <property type="entry name" value="zf-C2H2"/>
    <property type="match status" value="2"/>
</dbReference>
<evidence type="ECO:0000256" key="8">
    <source>
        <dbReference type="ARBA" id="ARBA00022833"/>
    </source>
</evidence>
<feature type="compositionally biased region" description="Low complexity" evidence="14">
    <location>
        <begin position="179"/>
        <end position="196"/>
    </location>
</feature>
<feature type="region of interest" description="Disordered" evidence="14">
    <location>
        <begin position="85"/>
        <end position="123"/>
    </location>
</feature>
<evidence type="ECO:0000259" key="15">
    <source>
        <dbReference type="PROSITE" id="PS50157"/>
    </source>
</evidence>
<feature type="compositionally biased region" description="Low complexity" evidence="14">
    <location>
        <begin position="415"/>
        <end position="499"/>
    </location>
</feature>
<feature type="compositionally biased region" description="Low complexity" evidence="14">
    <location>
        <begin position="397"/>
        <end position="407"/>
    </location>
</feature>
<evidence type="ECO:0000256" key="1">
    <source>
        <dbReference type="ARBA" id="ARBA00004123"/>
    </source>
</evidence>
<feature type="compositionally biased region" description="Basic residues" evidence="14">
    <location>
        <begin position="1006"/>
        <end position="1028"/>
    </location>
</feature>
<feature type="compositionally biased region" description="Low complexity" evidence="14">
    <location>
        <begin position="793"/>
        <end position="806"/>
    </location>
</feature>
<organism evidence="16 17">
    <name type="scientific">Aedes aegypti</name>
    <name type="common">Yellowfever mosquito</name>
    <name type="synonym">Culex aegypti</name>
    <dbReference type="NCBI Taxonomy" id="7159"/>
    <lineage>
        <taxon>Eukaryota</taxon>
        <taxon>Metazoa</taxon>
        <taxon>Ecdysozoa</taxon>
        <taxon>Arthropoda</taxon>
        <taxon>Hexapoda</taxon>
        <taxon>Insecta</taxon>
        <taxon>Pterygota</taxon>
        <taxon>Neoptera</taxon>
        <taxon>Endopterygota</taxon>
        <taxon>Diptera</taxon>
        <taxon>Nematocera</taxon>
        <taxon>Culicoidea</taxon>
        <taxon>Culicidae</taxon>
        <taxon>Culicinae</taxon>
        <taxon>Aedini</taxon>
        <taxon>Aedes</taxon>
        <taxon>Stegomyia</taxon>
    </lineage>
</organism>
<dbReference type="InterPro" id="IPR050688">
    <property type="entry name" value="Zinc_finger/UBP_domain"/>
</dbReference>
<comment type="similarity">
    <text evidence="3">Belongs to the EGR C2H2-type zinc-finger protein family.</text>
</comment>
<evidence type="ECO:0000256" key="9">
    <source>
        <dbReference type="ARBA" id="ARBA00023015"/>
    </source>
</evidence>
<evidence type="ECO:0000256" key="6">
    <source>
        <dbReference type="ARBA" id="ARBA00022737"/>
    </source>
</evidence>
<feature type="compositionally biased region" description="Polar residues" evidence="14">
    <location>
        <begin position="810"/>
        <end position="819"/>
    </location>
</feature>
<reference evidence="16" key="2">
    <citation type="submission" date="2020-05" db="UniProtKB">
        <authorList>
            <consortium name="EnsemblMetazoa"/>
        </authorList>
    </citation>
    <scope>IDENTIFICATION</scope>
    <source>
        <strain evidence="16">LVP_AGWG</strain>
    </source>
</reference>
<dbReference type="GO" id="GO:0045944">
    <property type="term" value="P:positive regulation of transcription by RNA polymerase II"/>
    <property type="evidence" value="ECO:0007669"/>
    <property type="project" value="TreeGrafter"/>
</dbReference>
<dbReference type="PANTHER" id="PTHR24403">
    <property type="entry name" value="ZINC FINGER PROTEIN"/>
    <property type="match status" value="1"/>
</dbReference>
<feature type="compositionally biased region" description="Low complexity" evidence="14">
    <location>
        <begin position="25"/>
        <end position="38"/>
    </location>
</feature>
<dbReference type="AlphaFoldDB" id="A0A6I8U7I6"/>
<dbReference type="Gene3D" id="3.30.160.60">
    <property type="entry name" value="Classic Zinc Finger"/>
    <property type="match status" value="3"/>
</dbReference>
<dbReference type="InParanoid" id="A0A6I8U7I6"/>
<protein>
    <recommendedName>
        <fullName evidence="15">C2H2-type domain-containing protein</fullName>
    </recommendedName>
</protein>
<evidence type="ECO:0000256" key="12">
    <source>
        <dbReference type="ARBA" id="ARBA00023242"/>
    </source>
</evidence>
<keyword evidence="5" id="KW-0479">Metal-binding</keyword>
<feature type="region of interest" description="Disordered" evidence="14">
    <location>
        <begin position="955"/>
        <end position="1028"/>
    </location>
</feature>
<feature type="compositionally biased region" description="Polar residues" evidence="14">
    <location>
        <begin position="537"/>
        <end position="561"/>
    </location>
</feature>
<keyword evidence="17" id="KW-1185">Reference proteome</keyword>
<dbReference type="PROSITE" id="PS00028">
    <property type="entry name" value="ZINC_FINGER_C2H2_1"/>
    <property type="match status" value="3"/>
</dbReference>
<keyword evidence="4" id="KW-0963">Cytoplasm</keyword>
<feature type="region of interest" description="Disordered" evidence="14">
    <location>
        <begin position="394"/>
        <end position="615"/>
    </location>
</feature>
<evidence type="ECO:0000256" key="3">
    <source>
        <dbReference type="ARBA" id="ARBA00005682"/>
    </source>
</evidence>
<feature type="compositionally biased region" description="Polar residues" evidence="14">
    <location>
        <begin position="85"/>
        <end position="100"/>
    </location>
</feature>
<evidence type="ECO:0000313" key="17">
    <source>
        <dbReference type="Proteomes" id="UP000008820"/>
    </source>
</evidence>
<keyword evidence="11" id="KW-0804">Transcription</keyword>
<feature type="compositionally biased region" description="Low complexity" evidence="14">
    <location>
        <begin position="688"/>
        <end position="699"/>
    </location>
</feature>
<feature type="compositionally biased region" description="Basic residues" evidence="14">
    <location>
        <begin position="961"/>
        <end position="975"/>
    </location>
</feature>
<dbReference type="InterPro" id="IPR036236">
    <property type="entry name" value="Znf_C2H2_sf"/>
</dbReference>
<evidence type="ECO:0000256" key="13">
    <source>
        <dbReference type="PROSITE-ProRule" id="PRU00042"/>
    </source>
</evidence>
<feature type="region of interest" description="Disordered" evidence="14">
    <location>
        <begin position="179"/>
        <end position="256"/>
    </location>
</feature>
<dbReference type="SUPFAM" id="SSF57667">
    <property type="entry name" value="beta-beta-alpha zinc fingers"/>
    <property type="match status" value="2"/>
</dbReference>
<dbReference type="EnsemblMetazoa" id="AAEL024560-RA">
    <property type="protein sequence ID" value="AAEL024560-PA"/>
    <property type="gene ID" value="AAEL024560"/>
</dbReference>
<feature type="region of interest" description="Disordered" evidence="14">
    <location>
        <begin position="18"/>
        <end position="56"/>
    </location>
</feature>
<reference evidence="16 17" key="1">
    <citation type="submission" date="2017-06" db="EMBL/GenBank/DDBJ databases">
        <title>Aedes aegypti genome working group (AGWG) sequencing and assembly.</title>
        <authorList>
            <consortium name="Aedes aegypti Genome Working Group (AGWG)"/>
            <person name="Matthews B.J."/>
        </authorList>
    </citation>
    <scope>NUCLEOTIDE SEQUENCE [LARGE SCALE GENOMIC DNA]</scope>
    <source>
        <strain evidence="16 17">LVP_AGWG</strain>
    </source>
</reference>
<feature type="compositionally biased region" description="Basic and acidic residues" evidence="14">
    <location>
        <begin position="601"/>
        <end position="615"/>
    </location>
</feature>
<evidence type="ECO:0000313" key="16">
    <source>
        <dbReference type="EnsemblMetazoa" id="AAEL024560-PB"/>
    </source>
</evidence>
<feature type="region of interest" description="Disordered" evidence="14">
    <location>
        <begin position="788"/>
        <end position="819"/>
    </location>
</feature>
<evidence type="ECO:0000256" key="11">
    <source>
        <dbReference type="ARBA" id="ARBA00023163"/>
    </source>
</evidence>
<keyword evidence="8" id="KW-0862">Zinc</keyword>
<dbReference type="OrthoDB" id="8197458at2759"/>
<keyword evidence="9" id="KW-0805">Transcription regulation</keyword>
<evidence type="ECO:0000256" key="5">
    <source>
        <dbReference type="ARBA" id="ARBA00022723"/>
    </source>
</evidence>
<dbReference type="Proteomes" id="UP000008820">
    <property type="component" value="Chromosome 3"/>
</dbReference>
<dbReference type="SMART" id="SM00355">
    <property type="entry name" value="ZnF_C2H2"/>
    <property type="match status" value="3"/>
</dbReference>
<dbReference type="FunFam" id="3.30.160.60:FF:000092">
    <property type="entry name" value="Early growth response protein 3"/>
    <property type="match status" value="1"/>
</dbReference>
<evidence type="ECO:0000256" key="2">
    <source>
        <dbReference type="ARBA" id="ARBA00004496"/>
    </source>
</evidence>
<keyword evidence="7 13" id="KW-0863">Zinc-finger</keyword>
<gene>
    <name evidence="16" type="primary">5569282</name>
</gene>
<proteinExistence type="inferred from homology"/>
<dbReference type="InterPro" id="IPR013087">
    <property type="entry name" value="Znf_C2H2_type"/>
</dbReference>
<feature type="region of interest" description="Disordered" evidence="14">
    <location>
        <begin position="688"/>
        <end position="715"/>
    </location>
</feature>
<dbReference type="GO" id="GO:0008270">
    <property type="term" value="F:zinc ion binding"/>
    <property type="evidence" value="ECO:0007669"/>
    <property type="project" value="UniProtKB-KW"/>
</dbReference>
<dbReference type="PANTHER" id="PTHR24403:SF107">
    <property type="entry name" value="ZINC FINGER PROTEIN 521"/>
    <property type="match status" value="1"/>
</dbReference>
<feature type="domain" description="C2H2-type" evidence="15">
    <location>
        <begin position="886"/>
        <end position="915"/>
    </location>
</feature>
<dbReference type="PROSITE" id="PS50157">
    <property type="entry name" value="ZINC_FINGER_C2H2_2"/>
    <property type="match status" value="3"/>
</dbReference>
<evidence type="ECO:0000256" key="14">
    <source>
        <dbReference type="SAM" id="MobiDB-lite"/>
    </source>
</evidence>
<dbReference type="GO" id="GO:0005737">
    <property type="term" value="C:cytoplasm"/>
    <property type="evidence" value="ECO:0007669"/>
    <property type="project" value="UniProtKB-SubCell"/>
</dbReference>
<feature type="compositionally biased region" description="Polar residues" evidence="14">
    <location>
        <begin position="569"/>
        <end position="582"/>
    </location>
</feature>
<sequence>MLAMRRESDQIYNGSTSAINHLHHSSGGNSSSSYGQHSIPSHAVGSAGGHSTNSAISGHLNQAINTSSSASVTISSAPSAINSESNAVNSIGTNGGSLSTPYHHHQYHQQPQQHHQTAQHHLQHHPGVVHQFNGLGAGTAYGSYGSYGAGINNRSIASASLDEYVDILQVQQLLLENSSNPSTSAAPAGTPPSTISGNNHAGLSSSSSSSGSTSCSTTTTPSTSISAIIGGSSTSTTHSSSTSLFNGSSKNRPKVNLQKASEYSAATAANQLQGESPSKRLLFDYPSPYLYGNYHPSPSDDLVALWFGSNGTGGVAPGPPAAAMIMEGLETLVAPPHHTFLLTESAAAAHFNVLSFDTCGLFKTAATTTSLGLNNNNSTTPNNNHHHLYHPYHHQTHTAATHHSQTATHHHSLHHSSSAQTSTASSATSTASSSTSSSSSSITTHTTSTSSITNPSNSHHPHLSLLSTTSTTGHHSSDSTLHQSSEDQSQSQGDTQTGDLNTPVTTSGDIPSFFGPSTVVEPPPITGSIESDDLSLEPQTVSSPCASLCSPTKQERSTPQSVVIEEEASNTSSNAMYPSSASHHPAVTQSSSHHSNSASQEMHHDQSTEHEDSKISYRGIFTTTAGPGMGLQTATGSQLSIMSGQMSPTSGLSGWGLPSPDKSLFQPPMFGLLGPGPQSSAQAHFAVAQQSAAQTPSPAGHHQHPSHHYSTDERSHQSVELLGLNMDCPSIILKQPPSYASCVSSLDMQQQQQQAQEMHQYSRSQALGMGQTPKYQWLDSPVEYGSPQHNVVIPGPSSSSSTGIIPKQEPFSSSQLPDVSQLSQLTPQQQAQYAVQLAEYNPSTSKGHEILNQVYQQCPMPLKLVPVKPRKYPNRPSKTPVHERPYACPVENCDRRFSRSDELTRHIRIHTGQKPFQCRICMRSFSRSDHLTTHIRTHTGEKPFSCDICGRKFARSDEKKRHAKVHLKQRIKKEKNSHGSSSSSSANNNSSSSSHHQHQQQQQQQQHHHLSAVQQQHHHHHHPASLHPHHLLHEDINGIPIVSSSSATSL</sequence>
<accession>A0A6I8U7I6</accession>